<feature type="domain" description="WYL" evidence="1">
    <location>
        <begin position="155"/>
        <end position="220"/>
    </location>
</feature>
<dbReference type="Pfam" id="PF13280">
    <property type="entry name" value="WYL"/>
    <property type="match status" value="1"/>
</dbReference>
<proteinExistence type="predicted"/>
<evidence type="ECO:0000259" key="1">
    <source>
        <dbReference type="Pfam" id="PF13280"/>
    </source>
</evidence>
<accession>A0A5C8HNM8</accession>
<dbReference type="InterPro" id="IPR051534">
    <property type="entry name" value="CBASS_pafABC_assoc_protein"/>
</dbReference>
<dbReference type="PANTHER" id="PTHR34580:SF1">
    <property type="entry name" value="PROTEIN PAFC"/>
    <property type="match status" value="1"/>
</dbReference>
<feature type="domain" description="PafC HTH" evidence="2">
    <location>
        <begin position="12"/>
        <end position="133"/>
    </location>
</feature>
<dbReference type="InterPro" id="IPR043839">
    <property type="entry name" value="PafC_HTH"/>
</dbReference>
<dbReference type="EMBL" id="VRSW01000001">
    <property type="protein sequence ID" value="TXK05585.1"/>
    <property type="molecule type" value="Genomic_DNA"/>
</dbReference>
<dbReference type="AlphaFoldDB" id="A0A5C8HNM8"/>
<dbReference type="RefSeq" id="WP_147824396.1">
    <property type="nucleotide sequence ID" value="NZ_BAAARG010000001.1"/>
</dbReference>
<dbReference type="PIRSF" id="PIRSF016838">
    <property type="entry name" value="PafC"/>
    <property type="match status" value="1"/>
</dbReference>
<dbReference type="PROSITE" id="PS52050">
    <property type="entry name" value="WYL"/>
    <property type="match status" value="1"/>
</dbReference>
<name>A0A5C8HNM8_9MICO</name>
<dbReference type="InterPro" id="IPR028349">
    <property type="entry name" value="PafC-like"/>
</dbReference>
<protein>
    <submittedName>
        <fullName evidence="3">WYL domain-containing protein</fullName>
    </submittedName>
</protein>
<dbReference type="PANTHER" id="PTHR34580">
    <property type="match status" value="1"/>
</dbReference>
<keyword evidence="4" id="KW-1185">Reference proteome</keyword>
<gene>
    <name evidence="3" type="ORF">FVP60_00890</name>
</gene>
<dbReference type="Pfam" id="PF19187">
    <property type="entry name" value="HTH_PafC"/>
    <property type="match status" value="1"/>
</dbReference>
<evidence type="ECO:0000313" key="3">
    <source>
        <dbReference type="EMBL" id="TXK05585.1"/>
    </source>
</evidence>
<dbReference type="InterPro" id="IPR026881">
    <property type="entry name" value="WYL_dom"/>
</dbReference>
<evidence type="ECO:0000313" key="4">
    <source>
        <dbReference type="Proteomes" id="UP000321196"/>
    </source>
</evidence>
<comment type="caution">
    <text evidence="3">The sequence shown here is derived from an EMBL/GenBank/DDBJ whole genome shotgun (WGS) entry which is preliminary data.</text>
</comment>
<dbReference type="OrthoDB" id="3171994at2"/>
<sequence>MADRSKPLLAPDRVRIYLTLVPYLAERGQVSLADAAGDFGVSVDEMRAMAEKLTVMGLPGDNGFYQLDPDLFNINWDLLDEENMIELTNTVALERAPKLSSREAAALLSGLQLTRAIAGVSAELVDGLITKLTAGSAPDPVNVIVAPPQADAVRTVVADALRQRRAVSFTYRAPDAEPTTRTVDPVRVHITSGEWYLQGWCHLRHAMRTFHLDRVSDVAVTDIAITHTADDTSLAFSDTSEGTDAVIRYPSQLASLVGDYLRGAQITVDHANSIARFSVGDPLTLKRLAALRSGTIEVLEPESARAATADWAKRALEQYQVEPD</sequence>
<evidence type="ECO:0000259" key="2">
    <source>
        <dbReference type="Pfam" id="PF19187"/>
    </source>
</evidence>
<reference evidence="3 4" key="1">
    <citation type="submission" date="2019-08" db="EMBL/GenBank/DDBJ databases">
        <authorList>
            <person name="Dong K."/>
        </authorList>
    </citation>
    <scope>NUCLEOTIDE SEQUENCE [LARGE SCALE GENOMIC DNA]</scope>
    <source>
        <strain evidence="3 4">M4-8</strain>
    </source>
</reference>
<dbReference type="Proteomes" id="UP000321196">
    <property type="component" value="Unassembled WGS sequence"/>
</dbReference>
<organism evidence="3 4">
    <name type="scientific">Microbacterium mitrae</name>
    <dbReference type="NCBI Taxonomy" id="664640"/>
    <lineage>
        <taxon>Bacteria</taxon>
        <taxon>Bacillati</taxon>
        <taxon>Actinomycetota</taxon>
        <taxon>Actinomycetes</taxon>
        <taxon>Micrococcales</taxon>
        <taxon>Microbacteriaceae</taxon>
        <taxon>Microbacterium</taxon>
    </lineage>
</organism>